<dbReference type="PATRIC" id="fig|55758.3.peg.1175"/>
<accession>A0A166BKY4</accession>
<dbReference type="PIRSF" id="PIRSF006606">
    <property type="entry name" value="UCP006606"/>
    <property type="match status" value="1"/>
</dbReference>
<reference evidence="1 2" key="1">
    <citation type="submission" date="2016-04" db="EMBL/GenBank/DDBJ databases">
        <title>Genome sequence of Methanobrevibacter filiformis DSM 11501.</title>
        <authorList>
            <person name="Poehlein A."/>
            <person name="Seedorf H."/>
            <person name="Daniel R."/>
        </authorList>
    </citation>
    <scope>NUCLEOTIDE SEQUENCE [LARGE SCALE GENOMIC DNA]</scope>
    <source>
        <strain evidence="1 2">DSM 11501</strain>
    </source>
</reference>
<dbReference type="Pfam" id="PF04009">
    <property type="entry name" value="DUF356"/>
    <property type="match status" value="1"/>
</dbReference>
<dbReference type="Proteomes" id="UP000077066">
    <property type="component" value="Unassembled WGS sequence"/>
</dbReference>
<dbReference type="AlphaFoldDB" id="A0A166BKY4"/>
<sequence length="134" mass="15053">MALILIRGENNSKILNAIADIERHAKLNIKTKPKAIDSKIADSIVESILKSPLRSKSKVATAFFVEEDITLSIMQVKTIHPPAHVIVVSDEYEEYSRLEGALGDSDNLSGYYFSKAKTTELKDYKKDFKTHSRN</sequence>
<protein>
    <recommendedName>
        <fullName evidence="3">DUF356 domain-containing protein</fullName>
    </recommendedName>
</protein>
<comment type="caution">
    <text evidence="1">The sequence shown here is derived from an EMBL/GenBank/DDBJ whole genome shotgun (WGS) entry which is preliminary data.</text>
</comment>
<proteinExistence type="predicted"/>
<gene>
    <name evidence="1" type="ORF">MBFIL_10260</name>
</gene>
<dbReference type="STRING" id="55758.MBFIL_10260"/>
<keyword evidence="2" id="KW-1185">Reference proteome</keyword>
<dbReference type="OrthoDB" id="73585at2157"/>
<dbReference type="EMBL" id="LWMT01000203">
    <property type="protein sequence ID" value="KZX13504.1"/>
    <property type="molecule type" value="Genomic_DNA"/>
</dbReference>
<evidence type="ECO:0000313" key="1">
    <source>
        <dbReference type="EMBL" id="KZX13504.1"/>
    </source>
</evidence>
<evidence type="ECO:0000313" key="2">
    <source>
        <dbReference type="Proteomes" id="UP000077066"/>
    </source>
</evidence>
<organism evidence="1 2">
    <name type="scientific">Methanobrevibacter filiformis</name>
    <dbReference type="NCBI Taxonomy" id="55758"/>
    <lineage>
        <taxon>Archaea</taxon>
        <taxon>Methanobacteriati</taxon>
        <taxon>Methanobacteriota</taxon>
        <taxon>Methanomada group</taxon>
        <taxon>Methanobacteria</taxon>
        <taxon>Methanobacteriales</taxon>
        <taxon>Methanobacteriaceae</taxon>
        <taxon>Methanobrevibacter</taxon>
    </lineage>
</organism>
<evidence type="ECO:0008006" key="3">
    <source>
        <dbReference type="Google" id="ProtNLM"/>
    </source>
</evidence>
<dbReference type="RefSeq" id="WP_066972159.1">
    <property type="nucleotide sequence ID" value="NZ_LWMT01000203.1"/>
</dbReference>
<name>A0A166BKY4_9EURY</name>
<dbReference type="InterPro" id="IPR007154">
    <property type="entry name" value="DUF356"/>
</dbReference>